<keyword evidence="8" id="KW-1015">Disulfide bond</keyword>
<evidence type="ECO:0000256" key="10">
    <source>
        <dbReference type="SAM" id="MobiDB-lite"/>
    </source>
</evidence>
<evidence type="ECO:0000256" key="5">
    <source>
        <dbReference type="ARBA" id="ARBA00022614"/>
    </source>
</evidence>
<dbReference type="GO" id="GO:0005615">
    <property type="term" value="C:extracellular space"/>
    <property type="evidence" value="ECO:0007669"/>
    <property type="project" value="TreeGrafter"/>
</dbReference>
<feature type="chain" id="PRO_5035454983" evidence="11">
    <location>
        <begin position="21"/>
        <end position="338"/>
    </location>
</feature>
<dbReference type="GO" id="GO:0061975">
    <property type="term" value="P:articular cartilage development"/>
    <property type="evidence" value="ECO:0007669"/>
    <property type="project" value="TreeGrafter"/>
</dbReference>
<dbReference type="Gene3D" id="3.80.10.10">
    <property type="entry name" value="Ribonuclease Inhibitor"/>
    <property type="match status" value="1"/>
</dbReference>
<keyword evidence="7" id="KW-0677">Repeat</keyword>
<sequence>MALLCVVVAFALTLLGPCPSVCAPQGGAEPDEQPYDLDDFDMNGETDWENLDLNGENYDYEDLDQEIEVGTVAPPAPETPPPANMTPPPANMPPPEYEEEMTLSPRPTPPLAPVTLDFKGPGLFGPDTGLGMPTCLLCVCISGSVYCDDANLEQIPPLPKDTTHFYGRFNSIRHVKNTDFINLNKLKSIDLTGNQISGVDEDAFRPLSQLQDILLADNNLQALPELPPTLRYIDVRNNRLISNGLHTDGFKEMSLLEFLYLSDNKLDYIPVPLPESLRVLHLQNNNIQNLHVDTFCNSHDRNYIRRSLEDIRLDGNPVNINLFASSYICLPRLPIGSH</sequence>
<keyword evidence="3" id="KW-0964">Secreted</keyword>
<evidence type="ECO:0000256" key="11">
    <source>
        <dbReference type="SAM" id="SignalP"/>
    </source>
</evidence>
<feature type="compositionally biased region" description="Pro residues" evidence="10">
    <location>
        <begin position="74"/>
        <end position="95"/>
    </location>
</feature>
<dbReference type="OrthoDB" id="676979at2759"/>
<keyword evidence="5" id="KW-0433">Leucine-rich repeat</keyword>
<evidence type="ECO:0000256" key="2">
    <source>
        <dbReference type="ARBA" id="ARBA00006912"/>
    </source>
</evidence>
<evidence type="ECO:0000256" key="6">
    <source>
        <dbReference type="ARBA" id="ARBA00022729"/>
    </source>
</evidence>
<accession>A0A8C7SZU0</accession>
<evidence type="ECO:0000256" key="4">
    <source>
        <dbReference type="ARBA" id="ARBA00022530"/>
    </source>
</evidence>
<dbReference type="GeneTree" id="ENSGT00940000157574"/>
<dbReference type="InterPro" id="IPR043547">
    <property type="entry name" value="Mimecan/Epiphycan/Opticin"/>
</dbReference>
<protein>
    <submittedName>
        <fullName evidence="13">Opticin</fullName>
    </submittedName>
</protein>
<name>A0A8C7SZU0_ONCMY</name>
<feature type="region of interest" description="Disordered" evidence="10">
    <location>
        <begin position="73"/>
        <end position="106"/>
    </location>
</feature>
<reference evidence="13" key="1">
    <citation type="submission" date="2020-07" db="EMBL/GenBank/DDBJ databases">
        <title>A long reads based de novo assembly of the rainbow trout Arlee double haploid line genome.</title>
        <authorList>
            <person name="Gao G."/>
            <person name="Palti Y."/>
        </authorList>
    </citation>
    <scope>NUCLEOTIDE SEQUENCE [LARGE SCALE GENOMIC DNA]</scope>
</reference>
<evidence type="ECO:0000256" key="3">
    <source>
        <dbReference type="ARBA" id="ARBA00022525"/>
    </source>
</evidence>
<dbReference type="SUPFAM" id="SSF52058">
    <property type="entry name" value="L domain-like"/>
    <property type="match status" value="1"/>
</dbReference>
<dbReference type="GeneID" id="110494055"/>
<dbReference type="Pfam" id="PF00560">
    <property type="entry name" value="LRR_1"/>
    <property type="match status" value="1"/>
</dbReference>
<feature type="domain" description="LRRNT" evidence="12">
    <location>
        <begin position="134"/>
        <end position="164"/>
    </location>
</feature>
<keyword evidence="9" id="KW-0325">Glycoprotein</keyword>
<evidence type="ECO:0000256" key="8">
    <source>
        <dbReference type="ARBA" id="ARBA00023157"/>
    </source>
</evidence>
<dbReference type="KEGG" id="omy:110494055"/>
<dbReference type="SMART" id="SM00369">
    <property type="entry name" value="LRR_TYP"/>
    <property type="match status" value="4"/>
</dbReference>
<dbReference type="RefSeq" id="XP_036805957.1">
    <property type="nucleotide sequence ID" value="XM_036950062.1"/>
</dbReference>
<dbReference type="GO" id="GO:0031012">
    <property type="term" value="C:extracellular matrix"/>
    <property type="evidence" value="ECO:0007669"/>
    <property type="project" value="TreeGrafter"/>
</dbReference>
<dbReference type="Pfam" id="PF13855">
    <property type="entry name" value="LRR_8"/>
    <property type="match status" value="1"/>
</dbReference>
<keyword evidence="4" id="KW-0272">Extracellular matrix</keyword>
<dbReference type="AlphaFoldDB" id="A0A8C7SZU0"/>
<dbReference type="PROSITE" id="PS51450">
    <property type="entry name" value="LRR"/>
    <property type="match status" value="1"/>
</dbReference>
<evidence type="ECO:0000259" key="12">
    <source>
        <dbReference type="SMART" id="SM00013"/>
    </source>
</evidence>
<gene>
    <name evidence="13" type="primary">optc</name>
</gene>
<dbReference type="GO" id="GO:0060348">
    <property type="term" value="P:bone development"/>
    <property type="evidence" value="ECO:0007669"/>
    <property type="project" value="TreeGrafter"/>
</dbReference>
<dbReference type="PANTHER" id="PTHR46269:SF4">
    <property type="entry name" value="OPTICIN"/>
    <property type="match status" value="1"/>
</dbReference>
<dbReference type="PANTHER" id="PTHR46269">
    <property type="entry name" value="EPIPHYCAN-RELATED"/>
    <property type="match status" value="1"/>
</dbReference>
<reference evidence="13" key="3">
    <citation type="submission" date="2025-09" db="UniProtKB">
        <authorList>
            <consortium name="Ensembl"/>
        </authorList>
    </citation>
    <scope>IDENTIFICATION</scope>
</reference>
<organism evidence="13 14">
    <name type="scientific">Oncorhynchus mykiss</name>
    <name type="common">Rainbow trout</name>
    <name type="synonym">Salmo gairdneri</name>
    <dbReference type="NCBI Taxonomy" id="8022"/>
    <lineage>
        <taxon>Eukaryota</taxon>
        <taxon>Metazoa</taxon>
        <taxon>Chordata</taxon>
        <taxon>Craniata</taxon>
        <taxon>Vertebrata</taxon>
        <taxon>Euteleostomi</taxon>
        <taxon>Actinopterygii</taxon>
        <taxon>Neopterygii</taxon>
        <taxon>Teleostei</taxon>
        <taxon>Protacanthopterygii</taxon>
        <taxon>Salmoniformes</taxon>
        <taxon>Salmonidae</taxon>
        <taxon>Salmoninae</taxon>
        <taxon>Oncorhynchus</taxon>
    </lineage>
</organism>
<dbReference type="Proteomes" id="UP000694395">
    <property type="component" value="Chromosome 17"/>
</dbReference>
<feature type="signal peptide" evidence="11">
    <location>
        <begin position="1"/>
        <end position="20"/>
    </location>
</feature>
<dbReference type="InterPro" id="IPR001611">
    <property type="entry name" value="Leu-rich_rpt"/>
</dbReference>
<dbReference type="CTD" id="26254"/>
<evidence type="ECO:0000256" key="1">
    <source>
        <dbReference type="ARBA" id="ARBA00004498"/>
    </source>
</evidence>
<dbReference type="Ensembl" id="ENSOMYT00000080203.2">
    <property type="protein sequence ID" value="ENSOMYP00000073660.2"/>
    <property type="gene ID" value="ENSOMYG00000034062.2"/>
</dbReference>
<dbReference type="InterPro" id="IPR003591">
    <property type="entry name" value="Leu-rich_rpt_typical-subtyp"/>
</dbReference>
<evidence type="ECO:0000256" key="9">
    <source>
        <dbReference type="ARBA" id="ARBA00023180"/>
    </source>
</evidence>
<comment type="similarity">
    <text evidence="2">Belongs to the small leucine-rich proteoglycan (SLRP) family. SLRP class III subfamily.</text>
</comment>
<comment type="subcellular location">
    <subcellularLocation>
        <location evidence="1">Secreted</location>
        <location evidence="1">Extracellular space</location>
        <location evidence="1">Extracellular matrix</location>
    </subcellularLocation>
</comment>
<proteinExistence type="inferred from homology"/>
<evidence type="ECO:0000313" key="13">
    <source>
        <dbReference type="Ensembl" id="ENSOMYP00000073660.2"/>
    </source>
</evidence>
<dbReference type="InterPro" id="IPR000372">
    <property type="entry name" value="LRRNT"/>
</dbReference>
<keyword evidence="6 11" id="KW-0732">Signal</keyword>
<evidence type="ECO:0000256" key="7">
    <source>
        <dbReference type="ARBA" id="ARBA00022737"/>
    </source>
</evidence>
<dbReference type="InterPro" id="IPR032675">
    <property type="entry name" value="LRR_dom_sf"/>
</dbReference>
<reference evidence="13" key="2">
    <citation type="submission" date="2025-08" db="UniProtKB">
        <authorList>
            <consortium name="Ensembl"/>
        </authorList>
    </citation>
    <scope>IDENTIFICATION</scope>
</reference>
<dbReference type="SMART" id="SM00013">
    <property type="entry name" value="LRRNT"/>
    <property type="match status" value="1"/>
</dbReference>
<evidence type="ECO:0000313" key="14">
    <source>
        <dbReference type="Proteomes" id="UP000694395"/>
    </source>
</evidence>
<keyword evidence="14" id="KW-1185">Reference proteome</keyword>